<dbReference type="Gene3D" id="1.10.238.10">
    <property type="entry name" value="EF-hand"/>
    <property type="match status" value="1"/>
</dbReference>
<gene>
    <name evidence="4" type="ORF">CYMTET_27886</name>
</gene>
<evidence type="ECO:0000256" key="2">
    <source>
        <dbReference type="SAM" id="MobiDB-lite"/>
    </source>
</evidence>
<protein>
    <submittedName>
        <fullName evidence="4">Uncharacterized protein</fullName>
    </submittedName>
</protein>
<dbReference type="AlphaFoldDB" id="A0AAE0KWR5"/>
<feature type="region of interest" description="Disordered" evidence="2">
    <location>
        <begin position="1"/>
        <end position="22"/>
    </location>
</feature>
<comment type="caution">
    <text evidence="4">The sequence shown here is derived from an EMBL/GenBank/DDBJ whole genome shotgun (WGS) entry which is preliminary data.</text>
</comment>
<sequence>MTSFPKRRSTKPSSSIRPYTSLPELQEDLDKDNVLSSTELERVRKLAATDENATYEKMLKCDKNQDGVLDAEEVKYFQDMESGRRRMEILEYLEGLLCEIVQRKGHYVNMFTFISFVCFYFAILFYQRKAFLAYDITHAISMTVLPTDGQGDYAKSFTSEEEIYEWLVGPHT</sequence>
<dbReference type="InterPro" id="IPR018247">
    <property type="entry name" value="EF_Hand_1_Ca_BS"/>
</dbReference>
<dbReference type="Proteomes" id="UP001190700">
    <property type="component" value="Unassembled WGS sequence"/>
</dbReference>
<evidence type="ECO:0000256" key="1">
    <source>
        <dbReference type="ARBA" id="ARBA00022837"/>
    </source>
</evidence>
<dbReference type="InterPro" id="IPR011992">
    <property type="entry name" value="EF-hand-dom_pair"/>
</dbReference>
<keyword evidence="3" id="KW-0472">Membrane</keyword>
<dbReference type="EMBL" id="LGRX02015569">
    <property type="protein sequence ID" value="KAK3263300.1"/>
    <property type="molecule type" value="Genomic_DNA"/>
</dbReference>
<dbReference type="SUPFAM" id="SSF47473">
    <property type="entry name" value="EF-hand"/>
    <property type="match status" value="1"/>
</dbReference>
<organism evidence="4 5">
    <name type="scientific">Cymbomonas tetramitiformis</name>
    <dbReference type="NCBI Taxonomy" id="36881"/>
    <lineage>
        <taxon>Eukaryota</taxon>
        <taxon>Viridiplantae</taxon>
        <taxon>Chlorophyta</taxon>
        <taxon>Pyramimonadophyceae</taxon>
        <taxon>Pyramimonadales</taxon>
        <taxon>Pyramimonadaceae</taxon>
        <taxon>Cymbomonas</taxon>
    </lineage>
</organism>
<dbReference type="PROSITE" id="PS00018">
    <property type="entry name" value="EF_HAND_1"/>
    <property type="match status" value="1"/>
</dbReference>
<name>A0AAE0KWR5_9CHLO</name>
<reference evidence="4 5" key="1">
    <citation type="journal article" date="2015" name="Genome Biol. Evol.">
        <title>Comparative Genomics of a Bacterivorous Green Alga Reveals Evolutionary Causalities and Consequences of Phago-Mixotrophic Mode of Nutrition.</title>
        <authorList>
            <person name="Burns J.A."/>
            <person name="Paasch A."/>
            <person name="Narechania A."/>
            <person name="Kim E."/>
        </authorList>
    </citation>
    <scope>NUCLEOTIDE SEQUENCE [LARGE SCALE GENOMIC DNA]</scope>
    <source>
        <strain evidence="4 5">PLY_AMNH</strain>
    </source>
</reference>
<accession>A0AAE0KWR5</accession>
<feature type="compositionally biased region" description="Basic residues" evidence="2">
    <location>
        <begin position="1"/>
        <end position="10"/>
    </location>
</feature>
<keyword evidence="1" id="KW-0106">Calcium</keyword>
<evidence type="ECO:0000313" key="4">
    <source>
        <dbReference type="EMBL" id="KAK3263300.1"/>
    </source>
</evidence>
<feature type="transmembrane region" description="Helical" evidence="3">
    <location>
        <begin position="107"/>
        <end position="126"/>
    </location>
</feature>
<proteinExistence type="predicted"/>
<keyword evidence="3" id="KW-0812">Transmembrane</keyword>
<keyword evidence="3" id="KW-1133">Transmembrane helix</keyword>
<evidence type="ECO:0000256" key="3">
    <source>
        <dbReference type="SAM" id="Phobius"/>
    </source>
</evidence>
<keyword evidence="5" id="KW-1185">Reference proteome</keyword>
<evidence type="ECO:0000313" key="5">
    <source>
        <dbReference type="Proteomes" id="UP001190700"/>
    </source>
</evidence>